<dbReference type="AlphaFoldDB" id="A0A6J6K1C0"/>
<feature type="region of interest" description="Disordered" evidence="1">
    <location>
        <begin position="35"/>
        <end position="58"/>
    </location>
</feature>
<dbReference type="EMBL" id="CAEZVZ010000058">
    <property type="protein sequence ID" value="CAB4642304.1"/>
    <property type="molecule type" value="Genomic_DNA"/>
</dbReference>
<organism evidence="2">
    <name type="scientific">freshwater metagenome</name>
    <dbReference type="NCBI Taxonomy" id="449393"/>
    <lineage>
        <taxon>unclassified sequences</taxon>
        <taxon>metagenomes</taxon>
        <taxon>ecological metagenomes</taxon>
    </lineage>
</organism>
<feature type="compositionally biased region" description="Basic and acidic residues" evidence="1">
    <location>
        <begin position="35"/>
        <end position="44"/>
    </location>
</feature>
<sequence length="78" mass="9048">MGLFNFITKFFRKTEVPLTPEQELALREEMRIMRDLQRHGERRPTTPSTLPRGWESGVGGKAVEGHIWFGPIDNRPNN</sequence>
<accession>A0A6J6K1C0</accession>
<dbReference type="PROSITE" id="PS00616">
    <property type="entry name" value="HIS_ACID_PHOSPHAT_1"/>
    <property type="match status" value="1"/>
</dbReference>
<name>A0A6J6K1C0_9ZZZZ</name>
<evidence type="ECO:0000256" key="1">
    <source>
        <dbReference type="SAM" id="MobiDB-lite"/>
    </source>
</evidence>
<dbReference type="InterPro" id="IPR033379">
    <property type="entry name" value="Acid_Pase_AS"/>
</dbReference>
<proteinExistence type="predicted"/>
<evidence type="ECO:0000313" key="2">
    <source>
        <dbReference type="EMBL" id="CAB4642304.1"/>
    </source>
</evidence>
<gene>
    <name evidence="2" type="ORF">UFOPK2162_00551</name>
</gene>
<protein>
    <submittedName>
        <fullName evidence="2">Unannotated protein</fullName>
    </submittedName>
</protein>
<reference evidence="2" key="1">
    <citation type="submission" date="2020-05" db="EMBL/GenBank/DDBJ databases">
        <authorList>
            <person name="Chiriac C."/>
            <person name="Salcher M."/>
            <person name="Ghai R."/>
            <person name="Kavagutti S V."/>
        </authorList>
    </citation>
    <scope>NUCLEOTIDE SEQUENCE</scope>
</reference>